<dbReference type="Pfam" id="PF17162">
    <property type="entry name" value="DUF5118"/>
    <property type="match status" value="1"/>
</dbReference>
<dbReference type="SUPFAM" id="SSF55486">
    <property type="entry name" value="Metalloproteases ('zincins'), catalytic domain"/>
    <property type="match status" value="1"/>
</dbReference>
<dbReference type="PANTHER" id="PTHR38478:SF1">
    <property type="entry name" value="ZINC DEPENDENT METALLOPROTEASE DOMAIN LIPOPROTEIN"/>
    <property type="match status" value="1"/>
</dbReference>
<sequence length="832" mass="95189">MKQIIATLSLLVLPATVTFATPFFPVKHVKDSTEVKQNADSTKLKTDAKDAKKAEKKEDEYEKLLKKGGSFQQGLFNVRHIEKDWYFEIPEAALSRLFLAVTRFVSVPEGFPQLSGEEVNSNTLYFERYDDKTLLVRSWAHTQKADAKDNISALIKKSTIDPIVFKFDIIGTDKQTKTMLVNVTKLFKSDNTISAFSQQARTQLKVGGLQDDRTFIDTIKTFPINIEVSTLRTYSSNPERTLASQKGFLTLSLNTSIVELPETPMQPRLADERVGYFNKRLVTFSDRETSKHDAIVSRYRLVPKDKKAYASGKLVEPEQQIVYYIDPATPKEWVPYLIQGINDWNKAFEAAGFKNAIVGKEVPEGSNISPDDARYSFLRYLPSEQENAYGPRIVDPRSGEIMESHICWYHNVMNLLTKWYMTQCGPLDKGAQQMKFDKRLMGDLIRFVSSHEVGHTLGLRHNMVASHSTPVEKLRDKAWVEKHGHTASIMDYARFNYVAQPEDHISEKGLFPRINDYDMWAIKWGYQYRPEFKDEFTEKQALRSEVTKALTANHRLRYKGDEGRGLDPRSQTEDLGDNNMVANEYGIKNLKRVMQNIEKWTAQPDGQTDDLSMIYRAVLGQFQRYTGHVQRYINGEYSDNWPSERQNDIVPAALQKEAVAWLGRHVFQLPTWLYPQSVTQKLNIDMDEPEVNRANGFLSFLLAPTTINNSISNSLKASQPYPTEAYLNDVFSAVWKPINAADKHDSNFRRSVENQYISLLGTLINVDNVAKGEKAKAVQADVILYALQHLNKVESYCMQQQKALQGGDINALHYSNLLTKIKRIRKQYEKAE</sequence>
<organism evidence="5 6">
    <name type="scientific">Segatella oulorum</name>
    <dbReference type="NCBI Taxonomy" id="28136"/>
    <lineage>
        <taxon>Bacteria</taxon>
        <taxon>Pseudomonadati</taxon>
        <taxon>Bacteroidota</taxon>
        <taxon>Bacteroidia</taxon>
        <taxon>Bacteroidales</taxon>
        <taxon>Prevotellaceae</taxon>
        <taxon>Segatella</taxon>
    </lineage>
</organism>
<proteinExistence type="predicted"/>
<dbReference type="Pfam" id="PF16313">
    <property type="entry name" value="DUF4953"/>
    <property type="match status" value="1"/>
</dbReference>
<dbReference type="InterPro" id="IPR034032">
    <property type="entry name" value="Zn_MMP-like_bac"/>
</dbReference>
<dbReference type="Proteomes" id="UP000190065">
    <property type="component" value="Unassembled WGS sequence"/>
</dbReference>
<evidence type="ECO:0000259" key="4">
    <source>
        <dbReference type="Pfam" id="PF17162"/>
    </source>
</evidence>
<dbReference type="RefSeq" id="WP_078805459.1">
    <property type="nucleotide sequence ID" value="NZ_FUXK01000004.1"/>
</dbReference>
<keyword evidence="1" id="KW-0732">Signal</keyword>
<dbReference type="PANTHER" id="PTHR38478">
    <property type="entry name" value="PEPTIDASE M1A AND M12B"/>
    <property type="match status" value="1"/>
</dbReference>
<dbReference type="STRING" id="28136.SAMN02745202_00480"/>
<dbReference type="InterPro" id="IPR033413">
    <property type="entry name" value="DUF5117"/>
</dbReference>
<dbReference type="Gene3D" id="3.40.390.10">
    <property type="entry name" value="Collagenase (Catalytic Domain)"/>
    <property type="match status" value="1"/>
</dbReference>
<dbReference type="InterPro" id="IPR024079">
    <property type="entry name" value="MetalloPept_cat_dom_sf"/>
</dbReference>
<feature type="domain" description="DUF5118" evidence="4">
    <location>
        <begin position="60"/>
        <end position="106"/>
    </location>
</feature>
<feature type="chain" id="PRO_5012752516" description="Zinc-dependent metalloprotease" evidence="1">
    <location>
        <begin position="21"/>
        <end position="832"/>
    </location>
</feature>
<feature type="domain" description="DUF5117" evidence="3">
    <location>
        <begin position="116"/>
        <end position="304"/>
    </location>
</feature>
<dbReference type="InterPro" id="IPR032534">
    <property type="entry name" value="EcxA_zinc-bd"/>
</dbReference>
<protein>
    <recommendedName>
        <fullName evidence="7">Zinc-dependent metalloprotease</fullName>
    </recommendedName>
</protein>
<dbReference type="InterPro" id="IPR033428">
    <property type="entry name" value="DUF5118"/>
</dbReference>
<dbReference type="GO" id="GO:0008237">
    <property type="term" value="F:metallopeptidase activity"/>
    <property type="evidence" value="ECO:0007669"/>
    <property type="project" value="InterPro"/>
</dbReference>
<accession>A0A1T4LPU9</accession>
<evidence type="ECO:0000259" key="3">
    <source>
        <dbReference type="Pfam" id="PF17148"/>
    </source>
</evidence>
<dbReference type="CDD" id="cd04276">
    <property type="entry name" value="ZnMc_MMP_like_2"/>
    <property type="match status" value="1"/>
</dbReference>
<dbReference type="eggNOG" id="COG5549">
    <property type="taxonomic scope" value="Bacteria"/>
</dbReference>
<name>A0A1T4LPU9_9BACT</name>
<reference evidence="5 6" key="1">
    <citation type="submission" date="2017-02" db="EMBL/GenBank/DDBJ databases">
        <authorList>
            <person name="Peterson S.W."/>
        </authorList>
    </citation>
    <scope>NUCLEOTIDE SEQUENCE [LARGE SCALE GENOMIC DNA]</scope>
    <source>
        <strain evidence="5 6">ATCC 43324</strain>
    </source>
</reference>
<evidence type="ECO:0000313" key="6">
    <source>
        <dbReference type="Proteomes" id="UP000190065"/>
    </source>
</evidence>
<dbReference type="AlphaFoldDB" id="A0A1T4LPU9"/>
<dbReference type="EMBL" id="FUXK01000004">
    <property type="protein sequence ID" value="SJZ56667.1"/>
    <property type="molecule type" value="Genomic_DNA"/>
</dbReference>
<evidence type="ECO:0000259" key="2">
    <source>
        <dbReference type="Pfam" id="PF16313"/>
    </source>
</evidence>
<evidence type="ECO:0000256" key="1">
    <source>
        <dbReference type="SAM" id="SignalP"/>
    </source>
</evidence>
<evidence type="ECO:0000313" key="5">
    <source>
        <dbReference type="EMBL" id="SJZ56667.1"/>
    </source>
</evidence>
<feature type="signal peptide" evidence="1">
    <location>
        <begin position="1"/>
        <end position="20"/>
    </location>
</feature>
<gene>
    <name evidence="5" type="ORF">SAMN02745202_00480</name>
</gene>
<dbReference type="Pfam" id="PF17148">
    <property type="entry name" value="DUF5117"/>
    <property type="match status" value="1"/>
</dbReference>
<evidence type="ECO:0008006" key="7">
    <source>
        <dbReference type="Google" id="ProtNLM"/>
    </source>
</evidence>
<feature type="domain" description="EcxA zinc-binding" evidence="2">
    <location>
        <begin position="434"/>
        <end position="739"/>
    </location>
</feature>